<dbReference type="Proteomes" id="UP000594464">
    <property type="component" value="Chromosome"/>
</dbReference>
<sequence length="169" mass="18792">MGIKIAVVDDDETVLEMMRFHFKNSSDVDKVECTQDSQHAILLIHDYKPDVILLDIKMPGLAGDLFLSSLRAWIPKTPIIMVSGVTDKAVQRNCLELGAVAFLEKPVDLDALDDTIHEAAGRLSANSPHPVLEDSMELEMVLKILVNEGRLTTKEAQLELKRRMQEGGN</sequence>
<dbReference type="KEGG" id="nva:G3M78_12285"/>
<keyword evidence="1 2" id="KW-0597">Phosphoprotein</keyword>
<reference evidence="5" key="1">
    <citation type="submission" date="2020-02" db="EMBL/GenBank/DDBJ databases">
        <title>Genomic and physiological characterization of two novel Nitrospinaceae genera.</title>
        <authorList>
            <person name="Mueller A.J."/>
            <person name="Jung M.-Y."/>
            <person name="Strachan C.R."/>
            <person name="Herbold C.W."/>
            <person name="Kirkegaard R.H."/>
            <person name="Daims H."/>
        </authorList>
    </citation>
    <scope>NUCLEOTIDE SEQUENCE [LARGE SCALE GENOMIC DNA]</scope>
</reference>
<organism evidence="4 5">
    <name type="scientific">Candidatus Nitrohelix vancouverensis</name>
    <dbReference type="NCBI Taxonomy" id="2705534"/>
    <lineage>
        <taxon>Bacteria</taxon>
        <taxon>Pseudomonadati</taxon>
        <taxon>Nitrospinota/Tectimicrobiota group</taxon>
        <taxon>Nitrospinota</taxon>
        <taxon>Nitrospinia</taxon>
        <taxon>Nitrospinales</taxon>
        <taxon>Nitrospinaceae</taxon>
        <taxon>Candidatus Nitrohelix</taxon>
    </lineage>
</organism>
<proteinExistence type="predicted"/>
<feature type="modified residue" description="4-aspartylphosphate" evidence="2">
    <location>
        <position position="55"/>
    </location>
</feature>
<dbReference type="Gene3D" id="3.40.50.2300">
    <property type="match status" value="1"/>
</dbReference>
<evidence type="ECO:0000256" key="2">
    <source>
        <dbReference type="PROSITE-ProRule" id="PRU00169"/>
    </source>
</evidence>
<evidence type="ECO:0000259" key="3">
    <source>
        <dbReference type="PROSITE" id="PS50110"/>
    </source>
</evidence>
<name>A0A7T0C3Y6_9BACT</name>
<feature type="domain" description="Response regulatory" evidence="3">
    <location>
        <begin position="4"/>
        <end position="120"/>
    </location>
</feature>
<dbReference type="AlphaFoldDB" id="A0A7T0C3Y6"/>
<dbReference type="GO" id="GO:0000160">
    <property type="term" value="P:phosphorelay signal transduction system"/>
    <property type="evidence" value="ECO:0007669"/>
    <property type="project" value="InterPro"/>
</dbReference>
<evidence type="ECO:0000256" key="1">
    <source>
        <dbReference type="ARBA" id="ARBA00022553"/>
    </source>
</evidence>
<dbReference type="Pfam" id="PF00072">
    <property type="entry name" value="Response_reg"/>
    <property type="match status" value="1"/>
</dbReference>
<gene>
    <name evidence="4" type="ORF">G3M78_12285</name>
</gene>
<protein>
    <submittedName>
        <fullName evidence="4">Response regulator</fullName>
    </submittedName>
</protein>
<dbReference type="InterPro" id="IPR050595">
    <property type="entry name" value="Bact_response_regulator"/>
</dbReference>
<dbReference type="SUPFAM" id="SSF52172">
    <property type="entry name" value="CheY-like"/>
    <property type="match status" value="1"/>
</dbReference>
<dbReference type="SMART" id="SM00448">
    <property type="entry name" value="REC"/>
    <property type="match status" value="1"/>
</dbReference>
<dbReference type="PROSITE" id="PS50110">
    <property type="entry name" value="RESPONSE_REGULATORY"/>
    <property type="match status" value="1"/>
</dbReference>
<dbReference type="PANTHER" id="PTHR44591:SF3">
    <property type="entry name" value="RESPONSE REGULATORY DOMAIN-CONTAINING PROTEIN"/>
    <property type="match status" value="1"/>
</dbReference>
<evidence type="ECO:0000313" key="5">
    <source>
        <dbReference type="Proteomes" id="UP000594464"/>
    </source>
</evidence>
<dbReference type="CDD" id="cd00156">
    <property type="entry name" value="REC"/>
    <property type="match status" value="1"/>
</dbReference>
<dbReference type="InterPro" id="IPR011006">
    <property type="entry name" value="CheY-like_superfamily"/>
</dbReference>
<accession>A0A7T0C3Y6</accession>
<dbReference type="PANTHER" id="PTHR44591">
    <property type="entry name" value="STRESS RESPONSE REGULATOR PROTEIN 1"/>
    <property type="match status" value="1"/>
</dbReference>
<dbReference type="EMBL" id="CP048620">
    <property type="protein sequence ID" value="QPJ66129.1"/>
    <property type="molecule type" value="Genomic_DNA"/>
</dbReference>
<evidence type="ECO:0000313" key="4">
    <source>
        <dbReference type="EMBL" id="QPJ66129.1"/>
    </source>
</evidence>
<dbReference type="InterPro" id="IPR001789">
    <property type="entry name" value="Sig_transdc_resp-reg_receiver"/>
</dbReference>